<dbReference type="GO" id="GO:0005634">
    <property type="term" value="C:nucleus"/>
    <property type="evidence" value="ECO:0007669"/>
    <property type="project" value="UniProtKB-SubCell"/>
</dbReference>
<evidence type="ECO:0000256" key="5">
    <source>
        <dbReference type="ARBA" id="ARBA00023242"/>
    </source>
</evidence>
<dbReference type="Gene3D" id="2.40.330.10">
    <property type="entry name" value="DNA-binding pseudobarrel domain"/>
    <property type="match status" value="1"/>
</dbReference>
<sequence>MDASFSPFGSPPHARNYIQVPLNYHINWYPKYPTYVVLNVNGDNSYFVRVRRYENKIYFADGIKEFRSAMKLYENMVIRFSATDKNTTFHVSFSTPTYRQLSATSPATTRRHVFTVDVDEDMLQQKKPLVGAAS</sequence>
<evidence type="ECO:0000313" key="7">
    <source>
        <dbReference type="EMBL" id="KHN47511.1"/>
    </source>
</evidence>
<evidence type="ECO:0000256" key="2">
    <source>
        <dbReference type="ARBA" id="ARBA00023015"/>
    </source>
</evidence>
<dbReference type="InterPro" id="IPR015300">
    <property type="entry name" value="DNA-bd_pseudobarrel_sf"/>
</dbReference>
<keyword evidence="3" id="KW-0238">DNA-binding</keyword>
<keyword evidence="4" id="KW-0804">Transcription</keyword>
<dbReference type="SUPFAM" id="SSF101936">
    <property type="entry name" value="DNA-binding pseudobarrel domain"/>
    <property type="match status" value="1"/>
</dbReference>
<feature type="domain" description="DUF7271" evidence="6">
    <location>
        <begin position="44"/>
        <end position="116"/>
    </location>
</feature>
<evidence type="ECO:0000256" key="4">
    <source>
        <dbReference type="ARBA" id="ARBA00023163"/>
    </source>
</evidence>
<comment type="subcellular location">
    <subcellularLocation>
        <location evidence="1">Nucleus</location>
    </subcellularLocation>
</comment>
<protein>
    <recommendedName>
        <fullName evidence="6">DUF7271 domain-containing protein</fullName>
    </recommendedName>
</protein>
<gene>
    <name evidence="7" type="ORF">glysoja_047545</name>
</gene>
<name>A0A0B2SLE5_GLYSO</name>
<keyword evidence="5" id="KW-0539">Nucleus</keyword>
<evidence type="ECO:0000256" key="1">
    <source>
        <dbReference type="ARBA" id="ARBA00004123"/>
    </source>
</evidence>
<dbReference type="GO" id="GO:0003677">
    <property type="term" value="F:DNA binding"/>
    <property type="evidence" value="ECO:0007669"/>
    <property type="project" value="UniProtKB-KW"/>
</dbReference>
<organism evidence="7">
    <name type="scientific">Glycine soja</name>
    <name type="common">Wild soybean</name>
    <dbReference type="NCBI Taxonomy" id="3848"/>
    <lineage>
        <taxon>Eukaryota</taxon>
        <taxon>Viridiplantae</taxon>
        <taxon>Streptophyta</taxon>
        <taxon>Embryophyta</taxon>
        <taxon>Tracheophyta</taxon>
        <taxon>Spermatophyta</taxon>
        <taxon>Magnoliopsida</taxon>
        <taxon>eudicotyledons</taxon>
        <taxon>Gunneridae</taxon>
        <taxon>Pentapetalae</taxon>
        <taxon>rosids</taxon>
        <taxon>fabids</taxon>
        <taxon>Fabales</taxon>
        <taxon>Fabaceae</taxon>
        <taxon>Papilionoideae</taxon>
        <taxon>50 kb inversion clade</taxon>
        <taxon>NPAAA clade</taxon>
        <taxon>indigoferoid/millettioid clade</taxon>
        <taxon>Phaseoleae</taxon>
        <taxon>Glycine</taxon>
        <taxon>Glycine subgen. Soja</taxon>
    </lineage>
</organism>
<accession>A0A0B2SLE5</accession>
<keyword evidence="2" id="KW-0805">Transcription regulation</keyword>
<proteinExistence type="predicted"/>
<reference evidence="7" key="1">
    <citation type="submission" date="2014-07" db="EMBL/GenBank/DDBJ databases">
        <title>Identification of a novel salt tolerance gene in wild soybean by whole-genome sequencing.</title>
        <authorList>
            <person name="Lam H.-M."/>
            <person name="Qi X."/>
            <person name="Li M.-W."/>
            <person name="Liu X."/>
            <person name="Xie M."/>
            <person name="Ni M."/>
            <person name="Xu X."/>
        </authorList>
    </citation>
    <scope>NUCLEOTIDE SEQUENCE [LARGE SCALE GENOMIC DNA]</scope>
    <source>
        <tissue evidence="7">Root</tissue>
    </source>
</reference>
<dbReference type="InterPro" id="IPR055695">
    <property type="entry name" value="DUF7271"/>
</dbReference>
<dbReference type="Proteomes" id="UP000053555">
    <property type="component" value="Unassembled WGS sequence"/>
</dbReference>
<dbReference type="AlphaFoldDB" id="A0A0B2SLE5"/>
<evidence type="ECO:0000259" key="6">
    <source>
        <dbReference type="Pfam" id="PF23935"/>
    </source>
</evidence>
<evidence type="ECO:0000256" key="3">
    <source>
        <dbReference type="ARBA" id="ARBA00023125"/>
    </source>
</evidence>
<dbReference type="EMBL" id="KN640602">
    <property type="protein sequence ID" value="KHN47511.1"/>
    <property type="molecule type" value="Genomic_DNA"/>
</dbReference>
<dbReference type="Pfam" id="PF23935">
    <property type="entry name" value="DUF7271"/>
    <property type="match status" value="1"/>
</dbReference>